<keyword evidence="4" id="KW-1185">Reference proteome</keyword>
<keyword evidence="1" id="KW-0472">Membrane</keyword>
<evidence type="ECO:0000313" key="4">
    <source>
        <dbReference type="Proteomes" id="UP001153069"/>
    </source>
</evidence>
<comment type="caution">
    <text evidence="3">The sequence shown here is derived from an EMBL/GenBank/DDBJ whole genome shotgun (WGS) entry which is preliminary data.</text>
</comment>
<feature type="transmembrane region" description="Helical" evidence="1">
    <location>
        <begin position="74"/>
        <end position="91"/>
    </location>
</feature>
<name>A0A9N8HIZ2_9STRA</name>
<sequence length="360" mass="41495">MAAPTHPFEEVGDGEPHHIRRQEILKKYPQIKDMDGHDTRTAWVTLAVAVFQMFVAWTHAKAAEEGTFWGSKKAVFFNSWIFGAVFAHWLGQTIHETAHDLAFKNRIHNKMLAFFANLPMILPVCATFHRYHIPHHTYLGVLDRDTDLPHPIEVKYIADYTVPKFAWLLGYFYVYIMRGLTFIKPPKQEEYLNLVVQIIFSAGVYHTMGGVAISYLILSTFFGHSLHPVAAHFIHEHWVFEDGQETNSYYGPLNYVTYNVGYHVEHHDFMNIPGWRLPELHALASEYYKPLKSHNSWAYVHYHFITSSFCHVGNRMVRTLETFRKSRVRLAPGSGKLPIGRGLLSPKIMGPVPTESTKMD</sequence>
<feature type="domain" description="Sphingolipid delta4-desaturase N-terminal" evidence="2">
    <location>
        <begin position="3"/>
        <end position="41"/>
    </location>
</feature>
<protein>
    <submittedName>
        <fullName evidence="3">Sphingolipid delta(4)-desaturase DES1</fullName>
    </submittedName>
</protein>
<feature type="transmembrane region" description="Helical" evidence="1">
    <location>
        <begin position="195"/>
        <end position="218"/>
    </location>
</feature>
<dbReference type="EMBL" id="CAICTM010000655">
    <property type="protein sequence ID" value="CAB9514482.1"/>
    <property type="molecule type" value="Genomic_DNA"/>
</dbReference>
<dbReference type="AlphaFoldDB" id="A0A9N8HIZ2"/>
<dbReference type="Pfam" id="PF00487">
    <property type="entry name" value="FA_desaturase"/>
    <property type="match status" value="1"/>
</dbReference>
<dbReference type="InterPro" id="IPR005804">
    <property type="entry name" value="FA_desaturase_dom"/>
</dbReference>
<dbReference type="Pfam" id="PF08557">
    <property type="entry name" value="Lipid_DES"/>
    <property type="match status" value="1"/>
</dbReference>
<feature type="transmembrane region" description="Helical" evidence="1">
    <location>
        <begin position="112"/>
        <end position="133"/>
    </location>
</feature>
<dbReference type="InterPro" id="IPR013866">
    <property type="entry name" value="Sphingolipid_d4-desaturase_N"/>
</dbReference>
<dbReference type="PANTHER" id="PTHR12879">
    <property type="entry name" value="SPHINGOLIPID DELTA 4 DESATURASE/C-4 HYDROXYLASE PROTEIN DES2"/>
    <property type="match status" value="1"/>
</dbReference>
<organism evidence="3 4">
    <name type="scientific">Seminavis robusta</name>
    <dbReference type="NCBI Taxonomy" id="568900"/>
    <lineage>
        <taxon>Eukaryota</taxon>
        <taxon>Sar</taxon>
        <taxon>Stramenopiles</taxon>
        <taxon>Ochrophyta</taxon>
        <taxon>Bacillariophyta</taxon>
        <taxon>Bacillariophyceae</taxon>
        <taxon>Bacillariophycidae</taxon>
        <taxon>Naviculales</taxon>
        <taxon>Naviculaceae</taxon>
        <taxon>Seminavis</taxon>
    </lineage>
</organism>
<proteinExistence type="predicted"/>
<evidence type="ECO:0000259" key="2">
    <source>
        <dbReference type="SMART" id="SM01269"/>
    </source>
</evidence>
<dbReference type="Proteomes" id="UP001153069">
    <property type="component" value="Unassembled WGS sequence"/>
</dbReference>
<dbReference type="GO" id="GO:0042284">
    <property type="term" value="F:sphingolipid delta-4 desaturase activity"/>
    <property type="evidence" value="ECO:0007669"/>
    <property type="project" value="TreeGrafter"/>
</dbReference>
<dbReference type="OrthoDB" id="200948at2759"/>
<dbReference type="GO" id="GO:0016020">
    <property type="term" value="C:membrane"/>
    <property type="evidence" value="ECO:0007669"/>
    <property type="project" value="GOC"/>
</dbReference>
<dbReference type="SMART" id="SM01269">
    <property type="entry name" value="Lipid_DES"/>
    <property type="match status" value="1"/>
</dbReference>
<dbReference type="GO" id="GO:0046513">
    <property type="term" value="P:ceramide biosynthetic process"/>
    <property type="evidence" value="ECO:0007669"/>
    <property type="project" value="TreeGrafter"/>
</dbReference>
<feature type="transmembrane region" description="Helical" evidence="1">
    <location>
        <begin position="165"/>
        <end position="183"/>
    </location>
</feature>
<dbReference type="PANTHER" id="PTHR12879:SF8">
    <property type="entry name" value="SPHINGOLIPID DELTA(4)-DESATURASE DES1"/>
    <property type="match status" value="1"/>
</dbReference>
<evidence type="ECO:0000313" key="3">
    <source>
        <dbReference type="EMBL" id="CAB9514482.1"/>
    </source>
</evidence>
<accession>A0A9N8HIZ2</accession>
<reference evidence="3" key="1">
    <citation type="submission" date="2020-06" db="EMBL/GenBank/DDBJ databases">
        <authorList>
            <consortium name="Plant Systems Biology data submission"/>
        </authorList>
    </citation>
    <scope>NUCLEOTIDE SEQUENCE</scope>
    <source>
        <strain evidence="3">D6</strain>
    </source>
</reference>
<keyword evidence="1" id="KW-0812">Transmembrane</keyword>
<keyword evidence="1" id="KW-1133">Transmembrane helix</keyword>
<gene>
    <name evidence="3" type="ORF">SEMRO_656_G182380.1</name>
</gene>
<feature type="transmembrane region" description="Helical" evidence="1">
    <location>
        <begin position="42"/>
        <end position="62"/>
    </location>
</feature>
<evidence type="ECO:0000256" key="1">
    <source>
        <dbReference type="SAM" id="Phobius"/>
    </source>
</evidence>